<dbReference type="Pfam" id="PF00550">
    <property type="entry name" value="PP-binding"/>
    <property type="match status" value="1"/>
</dbReference>
<dbReference type="PROSITE" id="PS00455">
    <property type="entry name" value="AMP_BINDING"/>
    <property type="match status" value="1"/>
</dbReference>
<dbReference type="PANTHER" id="PTHR45527">
    <property type="entry name" value="NONRIBOSOMAL PEPTIDE SYNTHETASE"/>
    <property type="match status" value="1"/>
</dbReference>
<dbReference type="InterPro" id="IPR009081">
    <property type="entry name" value="PP-bd_ACP"/>
</dbReference>
<accession>A0A561PWL8</accession>
<dbReference type="Gene3D" id="1.10.1200.10">
    <property type="entry name" value="ACP-like"/>
    <property type="match status" value="1"/>
</dbReference>
<dbReference type="Gene3D" id="3.30.559.30">
    <property type="entry name" value="Nonribosomal peptide synthetase, condensation domain"/>
    <property type="match status" value="1"/>
</dbReference>
<dbReference type="InterPro" id="IPR000873">
    <property type="entry name" value="AMP-dep_synth/lig_dom"/>
</dbReference>
<dbReference type="OrthoDB" id="4317020at2"/>
<dbReference type="Gene3D" id="3.30.300.30">
    <property type="match status" value="1"/>
</dbReference>
<dbReference type="InterPro" id="IPR023213">
    <property type="entry name" value="CAT-like_dom_sf"/>
</dbReference>
<organism evidence="2 3">
    <name type="scientific">Chitinophaga polysaccharea</name>
    <dbReference type="NCBI Taxonomy" id="1293035"/>
    <lineage>
        <taxon>Bacteria</taxon>
        <taxon>Pseudomonadati</taxon>
        <taxon>Bacteroidota</taxon>
        <taxon>Chitinophagia</taxon>
        <taxon>Chitinophagales</taxon>
        <taxon>Chitinophagaceae</taxon>
        <taxon>Chitinophaga</taxon>
    </lineage>
</organism>
<dbReference type="GO" id="GO:0043041">
    <property type="term" value="P:amino acid activation for nonribosomal peptide biosynthetic process"/>
    <property type="evidence" value="ECO:0007669"/>
    <property type="project" value="TreeGrafter"/>
</dbReference>
<dbReference type="CDD" id="cd19531">
    <property type="entry name" value="LCL_NRPS-like"/>
    <property type="match status" value="1"/>
</dbReference>
<comment type="caution">
    <text evidence="2">The sequence shown here is derived from an EMBL/GenBank/DDBJ whole genome shotgun (WGS) entry which is preliminary data.</text>
</comment>
<dbReference type="SUPFAM" id="SSF47336">
    <property type="entry name" value="ACP-like"/>
    <property type="match status" value="1"/>
</dbReference>
<dbReference type="Pfam" id="PF00668">
    <property type="entry name" value="Condensation"/>
    <property type="match status" value="1"/>
</dbReference>
<dbReference type="GO" id="GO:0005737">
    <property type="term" value="C:cytoplasm"/>
    <property type="evidence" value="ECO:0007669"/>
    <property type="project" value="TreeGrafter"/>
</dbReference>
<dbReference type="EMBL" id="VIWO01000002">
    <property type="protein sequence ID" value="TWF42513.1"/>
    <property type="molecule type" value="Genomic_DNA"/>
</dbReference>
<keyword evidence="3" id="KW-1185">Reference proteome</keyword>
<dbReference type="InterPro" id="IPR001242">
    <property type="entry name" value="Condensation_dom"/>
</dbReference>
<dbReference type="SUPFAM" id="SSF52777">
    <property type="entry name" value="CoA-dependent acyltransferases"/>
    <property type="match status" value="2"/>
</dbReference>
<dbReference type="SUPFAM" id="SSF56801">
    <property type="entry name" value="Acetyl-CoA synthetase-like"/>
    <property type="match status" value="1"/>
</dbReference>
<dbReference type="GO" id="GO:0003824">
    <property type="term" value="F:catalytic activity"/>
    <property type="evidence" value="ECO:0007669"/>
    <property type="project" value="InterPro"/>
</dbReference>
<dbReference type="Pfam" id="PF00501">
    <property type="entry name" value="AMP-binding"/>
    <property type="match status" value="1"/>
</dbReference>
<dbReference type="Gene3D" id="3.40.50.12780">
    <property type="entry name" value="N-terminal domain of ligase-like"/>
    <property type="match status" value="1"/>
</dbReference>
<dbReference type="InterPro" id="IPR020845">
    <property type="entry name" value="AMP-binding_CS"/>
</dbReference>
<dbReference type="Proteomes" id="UP000320811">
    <property type="component" value="Unassembled WGS sequence"/>
</dbReference>
<dbReference type="InterPro" id="IPR045851">
    <property type="entry name" value="AMP-bd_C_sf"/>
</dbReference>
<sequence>MSNEIFQLQLKTALRTYSRQIALMQGDRKVTYETLAANACCITRVLLRTPGFSKGDFVGILCSSKPHIITAITGISCAGGVFVPLDTVLPAARILQMADTVSLPMVIASREDSGVAGIIAQLQQQKIHIFYIEDMLQAEECEDTEFPEVAYHRNDALYIYFTSGSTGKPKAILGQNMSLHHFINWEINTFKVTAGERFSQLITPGFDAFLRDVFVPLFSGGTICIPEDPQLVLQADTLSAWLNREEIQYIHCVPSIFGLISNAATIHSYPRLQYVFLSGERIVPATLKPWYALFGSRIQLVNFYGATETTLIKTYYEIRPADADSQNISVGKPMEGARVLVLDEQLNICDPLVPGEVFISTPYAAKGYYNEEALTRQKFMFDPYDPNPDGRIFKTGDKGRLLADGNLELLGRIDRQIKLRGVRIEPEEVETILLQHPSVKEAAVVTTTINDTTMLCACLVPVTDGTGNSEEILQYAHTCLPDYMVPGKIKWLSAFPRKVNGKLDYDQLVALLQPVSEPVSQPLTALEQQLFDTWAGILKNNQFGADSTFFEVGGNSFHLIGLVAKVYSQFRVRLTIEEIFKYNSIRKLAIFLEGKMTQEAPDIKPAPLRDYYPLSAAQFRIYHQQQLQPEGTGYNLPQCFEVTGPVDMGKVEEVFRQMVQRHESLRTCFKMVGGEVVQQVLQEVDFRIDYQVSTEAVPALISRFVRPFNLAEAPLLRVTLVKRGPAQYLLMMDVHHIIADGLSQLLLNKEFSSLYMDLPAALPVLQYKDFAVWQQQQRTNEVVQQQQQYWLKALANPPAVLSLPGEQATDHAAGALHHFTLARESYQRLKKMAKEKETTIFVLLLTAYNILLSRLSGQDDIIVGTAASGRQHVALDKMIGMFVNTLALRNQLSPDMSFDTLLKQVHKNTLAALQHQDYPLEDIIHQLQLPRGKRHPLFSVMLVLQNMSVGSENIPGITIAPYPIAESTSRFDLTLYGQDTGNDLVFRLAYASQRFTPARIQRLVDYFQEIITQVLSSPDIQLKDIHLSHQLETAVNQVEKISFRF</sequence>
<reference evidence="2 3" key="1">
    <citation type="submission" date="2019-06" db="EMBL/GenBank/DDBJ databases">
        <title>Sorghum-associated microbial communities from plants grown in Nebraska, USA.</title>
        <authorList>
            <person name="Schachtman D."/>
        </authorList>
    </citation>
    <scope>NUCLEOTIDE SEQUENCE [LARGE SCALE GENOMIC DNA]</scope>
    <source>
        <strain evidence="2 3">1209</strain>
    </source>
</reference>
<dbReference type="CDD" id="cd05930">
    <property type="entry name" value="A_NRPS"/>
    <property type="match status" value="1"/>
</dbReference>
<dbReference type="RefSeq" id="WP_145666175.1">
    <property type="nucleotide sequence ID" value="NZ_VIWO01000002.1"/>
</dbReference>
<feature type="domain" description="Carrier" evidence="1">
    <location>
        <begin position="521"/>
        <end position="596"/>
    </location>
</feature>
<dbReference type="PROSITE" id="PS50075">
    <property type="entry name" value="CARRIER"/>
    <property type="match status" value="1"/>
</dbReference>
<dbReference type="InterPro" id="IPR025110">
    <property type="entry name" value="AMP-bd_C"/>
</dbReference>
<proteinExistence type="predicted"/>
<dbReference type="InterPro" id="IPR010071">
    <property type="entry name" value="AA_adenyl_dom"/>
</dbReference>
<evidence type="ECO:0000313" key="3">
    <source>
        <dbReference type="Proteomes" id="UP000320811"/>
    </source>
</evidence>
<dbReference type="InterPro" id="IPR036736">
    <property type="entry name" value="ACP-like_sf"/>
</dbReference>
<gene>
    <name evidence="2" type="ORF">FHW36_102271</name>
</gene>
<dbReference type="NCBIfam" id="TIGR01733">
    <property type="entry name" value="AA-adenyl-dom"/>
    <property type="match status" value="1"/>
</dbReference>
<dbReference type="Gene3D" id="3.30.559.10">
    <property type="entry name" value="Chloramphenicol acetyltransferase-like domain"/>
    <property type="match status" value="1"/>
</dbReference>
<evidence type="ECO:0000313" key="2">
    <source>
        <dbReference type="EMBL" id="TWF42513.1"/>
    </source>
</evidence>
<dbReference type="PANTHER" id="PTHR45527:SF1">
    <property type="entry name" value="FATTY ACID SYNTHASE"/>
    <property type="match status" value="1"/>
</dbReference>
<dbReference type="GO" id="GO:0044550">
    <property type="term" value="P:secondary metabolite biosynthetic process"/>
    <property type="evidence" value="ECO:0007669"/>
    <property type="project" value="TreeGrafter"/>
</dbReference>
<name>A0A561PWL8_9BACT</name>
<dbReference type="InterPro" id="IPR042099">
    <property type="entry name" value="ANL_N_sf"/>
</dbReference>
<dbReference type="GO" id="GO:0031177">
    <property type="term" value="F:phosphopantetheine binding"/>
    <property type="evidence" value="ECO:0007669"/>
    <property type="project" value="TreeGrafter"/>
</dbReference>
<protein>
    <submittedName>
        <fullName evidence="2">Amino acid adenylation domain-containing protein</fullName>
    </submittedName>
</protein>
<evidence type="ECO:0000259" key="1">
    <source>
        <dbReference type="PROSITE" id="PS50075"/>
    </source>
</evidence>
<dbReference type="Pfam" id="PF13193">
    <property type="entry name" value="AMP-binding_C"/>
    <property type="match status" value="1"/>
</dbReference>
<dbReference type="AlphaFoldDB" id="A0A561PWL8"/>